<reference evidence="1 2" key="1">
    <citation type="submission" date="2019-12" db="EMBL/GenBank/DDBJ databases">
        <title>Chitinophaga sp. strain ysch24 (GDMCC 1.1355), whole genome shotgun sequence.</title>
        <authorList>
            <person name="Zhang X."/>
        </authorList>
    </citation>
    <scope>NUCLEOTIDE SEQUENCE [LARGE SCALE GENOMIC DNA]</scope>
    <source>
        <strain evidence="2">ysch24</strain>
    </source>
</reference>
<dbReference type="EMBL" id="WRXN01000025">
    <property type="protein sequence ID" value="MVT12405.1"/>
    <property type="molecule type" value="Genomic_DNA"/>
</dbReference>
<dbReference type="AlphaFoldDB" id="A0A7K1UEK7"/>
<dbReference type="SUPFAM" id="SSF82771">
    <property type="entry name" value="GIY-YIG endonuclease"/>
    <property type="match status" value="1"/>
</dbReference>
<accession>A0A7K1UEK7</accession>
<dbReference type="Proteomes" id="UP000461730">
    <property type="component" value="Unassembled WGS sequence"/>
</dbReference>
<proteinExistence type="predicted"/>
<name>A0A7K1UEK7_9BACT</name>
<dbReference type="RefSeq" id="WP_157309823.1">
    <property type="nucleotide sequence ID" value="NZ_WRXN01000025.1"/>
</dbReference>
<evidence type="ECO:0000313" key="1">
    <source>
        <dbReference type="EMBL" id="MVT12405.1"/>
    </source>
</evidence>
<dbReference type="InterPro" id="IPR035901">
    <property type="entry name" value="GIY-YIG_endonuc_sf"/>
</dbReference>
<evidence type="ECO:0000313" key="2">
    <source>
        <dbReference type="Proteomes" id="UP000461730"/>
    </source>
</evidence>
<keyword evidence="2" id="KW-1185">Reference proteome</keyword>
<gene>
    <name evidence="1" type="ORF">GO493_29400</name>
</gene>
<dbReference type="CDD" id="cd10451">
    <property type="entry name" value="GIY-YIG_LuxR_like"/>
    <property type="match status" value="1"/>
</dbReference>
<comment type="caution">
    <text evidence="1">The sequence shown here is derived from an EMBL/GenBank/DDBJ whole genome shotgun (WGS) entry which is preliminary data.</text>
</comment>
<organism evidence="1 2">
    <name type="scientific">Chitinophaga tropicalis</name>
    <dbReference type="NCBI Taxonomy" id="2683588"/>
    <lineage>
        <taxon>Bacteria</taxon>
        <taxon>Pseudomonadati</taxon>
        <taxon>Bacteroidota</taxon>
        <taxon>Chitinophagia</taxon>
        <taxon>Chitinophagales</taxon>
        <taxon>Chitinophagaceae</taxon>
        <taxon>Chitinophaga</taxon>
    </lineage>
</organism>
<sequence length="117" mass="14012">MKTKKELKEEYKQMKFRMGVFQVRNTINGKIYVDSSVNLDMIWNRHRTQLNFGVHPNVQLQQEWNEMGADNFVYEIISEIAHKEDEVIDYAKEVKQLEVMFIEELKPFGEKGYHNVK</sequence>
<dbReference type="Gene3D" id="3.40.1440.10">
    <property type="entry name" value="GIY-YIG endonuclease"/>
    <property type="match status" value="1"/>
</dbReference>
<protein>
    <submittedName>
        <fullName evidence="1">GIY-YIG nuclease family protein</fullName>
    </submittedName>
</protein>